<dbReference type="AlphaFoldDB" id="A0A5J4PPB8"/>
<name>A0A5J4PPB8_9ZZZZ</name>
<evidence type="ECO:0000256" key="1">
    <source>
        <dbReference type="SAM" id="MobiDB-lite"/>
    </source>
</evidence>
<dbReference type="PROSITE" id="PS51257">
    <property type="entry name" value="PROKAR_LIPOPROTEIN"/>
    <property type="match status" value="1"/>
</dbReference>
<organism evidence="2">
    <name type="scientific">termite gut metagenome</name>
    <dbReference type="NCBI Taxonomy" id="433724"/>
    <lineage>
        <taxon>unclassified sequences</taxon>
        <taxon>metagenomes</taxon>
        <taxon>organismal metagenomes</taxon>
    </lineage>
</organism>
<protein>
    <submittedName>
        <fullName evidence="2">RagB/SusD family nutrient uptake outer membrane protein</fullName>
    </submittedName>
</protein>
<feature type="region of interest" description="Disordered" evidence="1">
    <location>
        <begin position="58"/>
        <end position="77"/>
    </location>
</feature>
<sequence>MKLSYFKSMIPAMSFAFMVSMASCANDLDISPIDPSVNLDFSQDEVFAKLYATMALTGQEGPAGDGDVSGIDEGTSA</sequence>
<comment type="caution">
    <text evidence="2">The sequence shown here is derived from an EMBL/GenBank/DDBJ whole genome shotgun (WGS) entry which is preliminary data.</text>
</comment>
<feature type="non-terminal residue" evidence="2">
    <location>
        <position position="77"/>
    </location>
</feature>
<proteinExistence type="predicted"/>
<reference evidence="2" key="1">
    <citation type="submission" date="2019-03" db="EMBL/GenBank/DDBJ databases">
        <title>Single cell metagenomics reveals metabolic interactions within the superorganism composed of flagellate Streblomastix strix and complex community of Bacteroidetes bacteria on its surface.</title>
        <authorList>
            <person name="Treitli S.C."/>
            <person name="Kolisko M."/>
            <person name="Husnik F."/>
            <person name="Keeling P."/>
            <person name="Hampl V."/>
        </authorList>
    </citation>
    <scope>NUCLEOTIDE SEQUENCE</scope>
    <source>
        <strain evidence="2">STM</strain>
    </source>
</reference>
<dbReference type="EMBL" id="SNRY01007274">
    <property type="protein sequence ID" value="KAA6310751.1"/>
    <property type="molecule type" value="Genomic_DNA"/>
</dbReference>
<accession>A0A5J4PPB8</accession>
<evidence type="ECO:0000313" key="2">
    <source>
        <dbReference type="EMBL" id="KAA6310751.1"/>
    </source>
</evidence>
<gene>
    <name evidence="2" type="ORF">EZS27_037998</name>
</gene>